<dbReference type="CDD" id="cd08071">
    <property type="entry name" value="MPN_DUF2466"/>
    <property type="match status" value="1"/>
</dbReference>
<dbReference type="GO" id="GO:0046872">
    <property type="term" value="F:metal ion binding"/>
    <property type="evidence" value="ECO:0007669"/>
    <property type="project" value="UniProtKB-KW"/>
</dbReference>
<comment type="caution">
    <text evidence="8">The sequence shown here is derived from an EMBL/GenBank/DDBJ whole genome shotgun (WGS) entry which is preliminary data.</text>
</comment>
<dbReference type="Proteomes" id="UP000051491">
    <property type="component" value="Unassembled WGS sequence"/>
</dbReference>
<evidence type="ECO:0000256" key="6">
    <source>
        <dbReference type="ARBA" id="ARBA00023049"/>
    </source>
</evidence>
<dbReference type="EMBL" id="JQBK01000003">
    <property type="protein sequence ID" value="KRN88027.1"/>
    <property type="molecule type" value="Genomic_DNA"/>
</dbReference>
<keyword evidence="4" id="KW-0378">Hydrolase</keyword>
<proteinExistence type="inferred from homology"/>
<reference evidence="8 9" key="1">
    <citation type="journal article" date="2015" name="Genome Announc.">
        <title>Expanding the biotechnology potential of lactobacilli through comparative genomics of 213 strains and associated genera.</title>
        <authorList>
            <person name="Sun Z."/>
            <person name="Harris H.M."/>
            <person name="McCann A."/>
            <person name="Guo C."/>
            <person name="Argimon S."/>
            <person name="Zhang W."/>
            <person name="Yang X."/>
            <person name="Jeffery I.B."/>
            <person name="Cooney J.C."/>
            <person name="Kagawa T.F."/>
            <person name="Liu W."/>
            <person name="Song Y."/>
            <person name="Salvetti E."/>
            <person name="Wrobel A."/>
            <person name="Rasinkangas P."/>
            <person name="Parkhill J."/>
            <person name="Rea M.C."/>
            <person name="O'Sullivan O."/>
            <person name="Ritari J."/>
            <person name="Douillard F.P."/>
            <person name="Paul Ross R."/>
            <person name="Yang R."/>
            <person name="Briner A.E."/>
            <person name="Felis G.E."/>
            <person name="de Vos W.M."/>
            <person name="Barrangou R."/>
            <person name="Klaenhammer T.R."/>
            <person name="Caufield P.W."/>
            <person name="Cui Y."/>
            <person name="Zhang H."/>
            <person name="O'Toole P.W."/>
        </authorList>
    </citation>
    <scope>NUCLEOTIDE SEQUENCE [LARGE SCALE GENOMIC DNA]</scope>
    <source>
        <strain evidence="8 9">DSM 15353</strain>
    </source>
</reference>
<name>A0A0R2KFE5_9LACO</name>
<evidence type="ECO:0000256" key="3">
    <source>
        <dbReference type="ARBA" id="ARBA00022723"/>
    </source>
</evidence>
<dbReference type="Gene3D" id="3.40.140.10">
    <property type="entry name" value="Cytidine Deaminase, domain 2"/>
    <property type="match status" value="1"/>
</dbReference>
<gene>
    <name evidence="8" type="ORF">IV43_GL001168</name>
</gene>
<dbReference type="InterPro" id="IPR020891">
    <property type="entry name" value="UPF0758_CS"/>
</dbReference>
<dbReference type="PROSITE" id="PS50249">
    <property type="entry name" value="MPN"/>
    <property type="match status" value="1"/>
</dbReference>
<accession>A0A0R2KFE5</accession>
<dbReference type="RefSeq" id="WP_010497268.1">
    <property type="nucleotide sequence ID" value="NZ_JQBK01000003.1"/>
</dbReference>
<dbReference type="Pfam" id="PF04002">
    <property type="entry name" value="RadC"/>
    <property type="match status" value="1"/>
</dbReference>
<dbReference type="PROSITE" id="PS01302">
    <property type="entry name" value="UPF0758"/>
    <property type="match status" value="1"/>
</dbReference>
<evidence type="ECO:0000256" key="2">
    <source>
        <dbReference type="ARBA" id="ARBA00022670"/>
    </source>
</evidence>
<dbReference type="GO" id="GO:0008237">
    <property type="term" value="F:metallopeptidase activity"/>
    <property type="evidence" value="ECO:0007669"/>
    <property type="project" value="UniProtKB-KW"/>
</dbReference>
<keyword evidence="5" id="KW-0862">Zinc</keyword>
<dbReference type="PATRIC" id="fig|89059.3.peg.1267"/>
<dbReference type="OrthoDB" id="9804482at2"/>
<protein>
    <submittedName>
        <fullName evidence="8">DNA repair protein RadC</fullName>
    </submittedName>
</protein>
<evidence type="ECO:0000256" key="1">
    <source>
        <dbReference type="ARBA" id="ARBA00010243"/>
    </source>
</evidence>
<feature type="domain" description="MPN" evidence="7">
    <location>
        <begin position="27"/>
        <end position="150"/>
    </location>
</feature>
<evidence type="ECO:0000313" key="8">
    <source>
        <dbReference type="EMBL" id="KRN88027.1"/>
    </source>
</evidence>
<dbReference type="InterPro" id="IPR001405">
    <property type="entry name" value="UPF0758"/>
</dbReference>
<keyword evidence="2" id="KW-0645">Protease</keyword>
<evidence type="ECO:0000259" key="7">
    <source>
        <dbReference type="PROSITE" id="PS50249"/>
    </source>
</evidence>
<organism evidence="8 9">
    <name type="scientific">Ligilactobacillus acidipiscis</name>
    <dbReference type="NCBI Taxonomy" id="89059"/>
    <lineage>
        <taxon>Bacteria</taxon>
        <taxon>Bacillati</taxon>
        <taxon>Bacillota</taxon>
        <taxon>Bacilli</taxon>
        <taxon>Lactobacillales</taxon>
        <taxon>Lactobacillaceae</taxon>
        <taxon>Ligilactobacillus</taxon>
    </lineage>
</organism>
<evidence type="ECO:0000313" key="9">
    <source>
        <dbReference type="Proteomes" id="UP000051491"/>
    </source>
</evidence>
<dbReference type="InterPro" id="IPR025657">
    <property type="entry name" value="RadC_JAB"/>
</dbReference>
<evidence type="ECO:0000256" key="5">
    <source>
        <dbReference type="ARBA" id="ARBA00022833"/>
    </source>
</evidence>
<dbReference type="InterPro" id="IPR037518">
    <property type="entry name" value="MPN"/>
</dbReference>
<sequence length="153" mass="16611">MSVPAKRVDYVSVKLVKESSFLYKDRICNSTTGAYQLFSELIQDKPDEHLAVACLNTKLEPVNVAVLSIGSVTQANVYCRSVIRNALLSNAISVIVAHNHPSGNVTPSKNDIAFTKRLAKVCAFMGINLVDHLVIGADGDFTSLKSEERAIFG</sequence>
<evidence type="ECO:0000256" key="4">
    <source>
        <dbReference type="ARBA" id="ARBA00022801"/>
    </source>
</evidence>
<keyword evidence="3" id="KW-0479">Metal-binding</keyword>
<keyword evidence="6" id="KW-0482">Metalloprotease</keyword>
<dbReference type="GO" id="GO:0006508">
    <property type="term" value="P:proteolysis"/>
    <property type="evidence" value="ECO:0007669"/>
    <property type="project" value="UniProtKB-KW"/>
</dbReference>
<dbReference type="AlphaFoldDB" id="A0A0R2KFE5"/>
<dbReference type="PANTHER" id="PTHR30471">
    <property type="entry name" value="DNA REPAIR PROTEIN RADC"/>
    <property type="match status" value="1"/>
</dbReference>
<comment type="similarity">
    <text evidence="1">Belongs to the UPF0758 family.</text>
</comment>
<dbReference type="PANTHER" id="PTHR30471:SF3">
    <property type="entry name" value="UPF0758 PROTEIN YEES-RELATED"/>
    <property type="match status" value="1"/>
</dbReference>